<dbReference type="GO" id="GO:0003677">
    <property type="term" value="F:DNA binding"/>
    <property type="evidence" value="ECO:0007669"/>
    <property type="project" value="InterPro"/>
</dbReference>
<gene>
    <name evidence="7" type="ORF">SAMN05216354_1688</name>
</gene>
<evidence type="ECO:0000259" key="5">
    <source>
        <dbReference type="Pfam" id="PF04542"/>
    </source>
</evidence>
<dbReference type="Gene3D" id="1.10.10.10">
    <property type="entry name" value="Winged helix-like DNA-binding domain superfamily/Winged helix DNA-binding domain"/>
    <property type="match status" value="1"/>
</dbReference>
<dbReference type="InterPro" id="IPR036388">
    <property type="entry name" value="WH-like_DNA-bd_sf"/>
</dbReference>
<dbReference type="InterPro" id="IPR039425">
    <property type="entry name" value="RNA_pol_sigma-70-like"/>
</dbReference>
<evidence type="ECO:0000256" key="2">
    <source>
        <dbReference type="ARBA" id="ARBA00023015"/>
    </source>
</evidence>
<dbReference type="NCBIfam" id="TIGR02937">
    <property type="entry name" value="sigma70-ECF"/>
    <property type="match status" value="1"/>
</dbReference>
<comment type="similarity">
    <text evidence="1">Belongs to the sigma-70 factor family. ECF subfamily.</text>
</comment>
<keyword evidence="4" id="KW-0804">Transcription</keyword>
<dbReference type="SUPFAM" id="SSF88659">
    <property type="entry name" value="Sigma3 and sigma4 domains of RNA polymerase sigma factors"/>
    <property type="match status" value="1"/>
</dbReference>
<feature type="domain" description="RNA polymerase sigma factor 70 region 4 type 2" evidence="6">
    <location>
        <begin position="114"/>
        <end position="165"/>
    </location>
</feature>
<evidence type="ECO:0000256" key="1">
    <source>
        <dbReference type="ARBA" id="ARBA00010641"/>
    </source>
</evidence>
<dbReference type="GO" id="GO:0016987">
    <property type="term" value="F:sigma factor activity"/>
    <property type="evidence" value="ECO:0007669"/>
    <property type="project" value="UniProtKB-KW"/>
</dbReference>
<evidence type="ECO:0000256" key="4">
    <source>
        <dbReference type="ARBA" id="ARBA00023163"/>
    </source>
</evidence>
<dbReference type="CDD" id="cd06171">
    <property type="entry name" value="Sigma70_r4"/>
    <property type="match status" value="1"/>
</dbReference>
<proteinExistence type="inferred from homology"/>
<dbReference type="Pfam" id="PF04542">
    <property type="entry name" value="Sigma70_r2"/>
    <property type="match status" value="1"/>
</dbReference>
<feature type="domain" description="RNA polymerase sigma-70 region 2" evidence="5">
    <location>
        <begin position="11"/>
        <end position="73"/>
    </location>
</feature>
<dbReference type="InterPro" id="IPR013249">
    <property type="entry name" value="RNA_pol_sigma70_r4_t2"/>
</dbReference>
<dbReference type="PANTHER" id="PTHR43133">
    <property type="entry name" value="RNA POLYMERASE ECF-TYPE SIGMA FACTO"/>
    <property type="match status" value="1"/>
</dbReference>
<dbReference type="AlphaFoldDB" id="A0A1H5V3C1"/>
<dbReference type="NCBIfam" id="TIGR02985">
    <property type="entry name" value="Sig70_bacteroi1"/>
    <property type="match status" value="1"/>
</dbReference>
<evidence type="ECO:0000313" key="7">
    <source>
        <dbReference type="EMBL" id="SEF81211.1"/>
    </source>
</evidence>
<organism evidence="7 8">
    <name type="scientific">Xylanibacter ruminicola</name>
    <name type="common">Prevotella ruminicola</name>
    <dbReference type="NCBI Taxonomy" id="839"/>
    <lineage>
        <taxon>Bacteria</taxon>
        <taxon>Pseudomonadati</taxon>
        <taxon>Bacteroidota</taxon>
        <taxon>Bacteroidia</taxon>
        <taxon>Bacteroidales</taxon>
        <taxon>Prevotellaceae</taxon>
        <taxon>Xylanibacter</taxon>
    </lineage>
</organism>
<dbReference type="Proteomes" id="UP000236735">
    <property type="component" value="Unassembled WGS sequence"/>
</dbReference>
<dbReference type="InterPro" id="IPR014284">
    <property type="entry name" value="RNA_pol_sigma-70_dom"/>
</dbReference>
<dbReference type="SUPFAM" id="SSF88946">
    <property type="entry name" value="Sigma2 domain of RNA polymerase sigma factors"/>
    <property type="match status" value="1"/>
</dbReference>
<dbReference type="EMBL" id="FNUV01000004">
    <property type="protein sequence ID" value="SEF81211.1"/>
    <property type="molecule type" value="Genomic_DNA"/>
</dbReference>
<name>A0A1H5V3C1_XYLRU</name>
<evidence type="ECO:0000259" key="6">
    <source>
        <dbReference type="Pfam" id="PF08281"/>
    </source>
</evidence>
<dbReference type="InterPro" id="IPR013325">
    <property type="entry name" value="RNA_pol_sigma_r2"/>
</dbReference>
<evidence type="ECO:0000256" key="3">
    <source>
        <dbReference type="ARBA" id="ARBA00023082"/>
    </source>
</evidence>
<dbReference type="PANTHER" id="PTHR43133:SF46">
    <property type="entry name" value="RNA POLYMERASE SIGMA-70 FACTOR ECF SUBFAMILY"/>
    <property type="match status" value="1"/>
</dbReference>
<dbReference type="InterPro" id="IPR007627">
    <property type="entry name" value="RNA_pol_sigma70_r2"/>
</dbReference>
<evidence type="ECO:0000313" key="8">
    <source>
        <dbReference type="Proteomes" id="UP000236735"/>
    </source>
</evidence>
<accession>A0A1H5V3C1</accession>
<protein>
    <submittedName>
        <fullName evidence="7">RNA polymerase sigma-70 factor, ECF subfamily</fullName>
    </submittedName>
</protein>
<dbReference type="GO" id="GO:0006352">
    <property type="term" value="P:DNA-templated transcription initiation"/>
    <property type="evidence" value="ECO:0007669"/>
    <property type="project" value="InterPro"/>
</dbReference>
<reference evidence="7 8" key="1">
    <citation type="submission" date="2016-10" db="EMBL/GenBank/DDBJ databases">
        <authorList>
            <person name="de Groot N.N."/>
        </authorList>
    </citation>
    <scope>NUCLEOTIDE SEQUENCE [LARGE SCALE GENOMIC DNA]</scope>
    <source>
        <strain evidence="7 8">AR32</strain>
    </source>
</reference>
<sequence length="186" mass="22228">MKDGFEHFYISWYSRAKNFAREYVLDDVEAENIVQDVFIKVYERWNLFDENINLTSYFFTAIKNESLKTLRKKLTVEKAKERIQKEYTMEIRLRYDSLESLNTAFSDEKSIEDLLYDALNKLPERCRQIFVMSKLKGKKQKQIAEELGISVNTVEVQMGIAYKKLREELKDYLPIILFLFGFINKQ</sequence>
<dbReference type="InterPro" id="IPR014327">
    <property type="entry name" value="RNA_pol_sigma70_bacteroid"/>
</dbReference>
<keyword evidence="3" id="KW-0731">Sigma factor</keyword>
<dbReference type="InterPro" id="IPR013324">
    <property type="entry name" value="RNA_pol_sigma_r3/r4-like"/>
</dbReference>
<dbReference type="Gene3D" id="1.10.1740.10">
    <property type="match status" value="1"/>
</dbReference>
<keyword evidence="2" id="KW-0805">Transcription regulation</keyword>
<dbReference type="Pfam" id="PF08281">
    <property type="entry name" value="Sigma70_r4_2"/>
    <property type="match status" value="1"/>
</dbReference>
<dbReference type="RefSeq" id="WP_036909717.1">
    <property type="nucleotide sequence ID" value="NZ_FNUV01000004.1"/>
</dbReference>